<dbReference type="SUPFAM" id="SSF46955">
    <property type="entry name" value="Putative DNA-binding domain"/>
    <property type="match status" value="1"/>
</dbReference>
<dbReference type="PANTHER" id="PTHR34585">
    <property type="match status" value="1"/>
</dbReference>
<dbReference type="InterPro" id="IPR041657">
    <property type="entry name" value="HTH_17"/>
</dbReference>
<dbReference type="PANTHER" id="PTHR34585:SF22">
    <property type="entry name" value="HELIX-TURN-HELIX DOMAIN-CONTAINING PROTEIN"/>
    <property type="match status" value="1"/>
</dbReference>
<keyword evidence="2" id="KW-0238">DNA-binding</keyword>
<name>A0A364Y9D0_9BACT</name>
<keyword evidence="3" id="KW-1185">Reference proteome</keyword>
<dbReference type="EMBL" id="QMFY01000001">
    <property type="protein sequence ID" value="RAW03493.1"/>
    <property type="molecule type" value="Genomic_DNA"/>
</dbReference>
<accession>A0A364Y9D0</accession>
<reference evidence="2 3" key="1">
    <citation type="submission" date="2018-06" db="EMBL/GenBank/DDBJ databases">
        <title>Chryseolinea flavus sp. nov., a member of the phylum Bacteroidetes isolated from soil.</title>
        <authorList>
            <person name="Li Y."/>
            <person name="Wang J."/>
        </authorList>
    </citation>
    <scope>NUCLEOTIDE SEQUENCE [LARGE SCALE GENOMIC DNA]</scope>
    <source>
        <strain evidence="2 3">SDU1-6</strain>
    </source>
</reference>
<dbReference type="InterPro" id="IPR009061">
    <property type="entry name" value="DNA-bd_dom_put_sf"/>
</dbReference>
<gene>
    <name evidence="2" type="ORF">DQQ10_00440</name>
</gene>
<dbReference type="AlphaFoldDB" id="A0A364Y9D0"/>
<organism evidence="2 3">
    <name type="scientific">Pseudochryseolinea flava</name>
    <dbReference type="NCBI Taxonomy" id="2059302"/>
    <lineage>
        <taxon>Bacteria</taxon>
        <taxon>Pseudomonadati</taxon>
        <taxon>Bacteroidota</taxon>
        <taxon>Cytophagia</taxon>
        <taxon>Cytophagales</taxon>
        <taxon>Fulvivirgaceae</taxon>
        <taxon>Pseudochryseolinea</taxon>
    </lineage>
</organism>
<dbReference type="OrthoDB" id="1524679at2"/>
<evidence type="ECO:0000259" key="1">
    <source>
        <dbReference type="Pfam" id="PF12728"/>
    </source>
</evidence>
<protein>
    <submittedName>
        <fullName evidence="2">DNA-binding protein</fullName>
    </submittedName>
</protein>
<comment type="caution">
    <text evidence="2">The sequence shown here is derived from an EMBL/GenBank/DDBJ whole genome shotgun (WGS) entry which is preliminary data.</text>
</comment>
<evidence type="ECO:0000313" key="2">
    <source>
        <dbReference type="EMBL" id="RAW03493.1"/>
    </source>
</evidence>
<dbReference type="Proteomes" id="UP000251889">
    <property type="component" value="Unassembled WGS sequence"/>
</dbReference>
<feature type="domain" description="Helix-turn-helix" evidence="1">
    <location>
        <begin position="47"/>
        <end position="95"/>
    </location>
</feature>
<evidence type="ECO:0000313" key="3">
    <source>
        <dbReference type="Proteomes" id="UP000251889"/>
    </source>
</evidence>
<dbReference type="Pfam" id="PF12728">
    <property type="entry name" value="HTH_17"/>
    <property type="match status" value="1"/>
</dbReference>
<dbReference type="GO" id="GO:0003677">
    <property type="term" value="F:DNA binding"/>
    <property type="evidence" value="ECO:0007669"/>
    <property type="project" value="UniProtKB-KW"/>
</dbReference>
<dbReference type="RefSeq" id="WP_112745707.1">
    <property type="nucleotide sequence ID" value="NZ_QMFY01000001.1"/>
</dbReference>
<sequence>MSLDSSAGINRDQLLTVGDLQRFKIELLSEIKSLLNDSGKLQPKQWVRSNEVRKMLSVSAGTLQNLRINGTLSYTKVGGIILYKRDDIIRVLEENEISNSLRHG</sequence>
<proteinExistence type="predicted"/>